<feature type="transmembrane region" description="Helical" evidence="9">
    <location>
        <begin position="397"/>
        <end position="422"/>
    </location>
</feature>
<dbReference type="InterPro" id="IPR020846">
    <property type="entry name" value="MFS_dom"/>
</dbReference>
<name>A0AAN9Z626_9ORTH</name>
<evidence type="ECO:0000313" key="11">
    <source>
        <dbReference type="EMBL" id="KAK7869593.1"/>
    </source>
</evidence>
<dbReference type="InterPro" id="IPR005828">
    <property type="entry name" value="MFS_sugar_transport-like"/>
</dbReference>
<evidence type="ECO:0000256" key="5">
    <source>
        <dbReference type="ARBA" id="ARBA00023136"/>
    </source>
</evidence>
<dbReference type="InterPro" id="IPR044775">
    <property type="entry name" value="MFS_ERD6/Tret1-like"/>
</dbReference>
<dbReference type="InterPro" id="IPR003663">
    <property type="entry name" value="Sugar/inositol_transpt"/>
</dbReference>
<dbReference type="PROSITE" id="PS00217">
    <property type="entry name" value="SUGAR_TRANSPORT_2"/>
    <property type="match status" value="1"/>
</dbReference>
<feature type="domain" description="Major facilitator superfamily (MFS) profile" evidence="10">
    <location>
        <begin position="62"/>
        <end position="489"/>
    </location>
</feature>
<keyword evidence="8" id="KW-0813">Transport</keyword>
<evidence type="ECO:0000256" key="1">
    <source>
        <dbReference type="ARBA" id="ARBA00004651"/>
    </source>
</evidence>
<accession>A0AAN9Z626</accession>
<keyword evidence="6" id="KW-0325">Glycoprotein</keyword>
<dbReference type="SUPFAM" id="SSF103473">
    <property type="entry name" value="MFS general substrate transporter"/>
    <property type="match status" value="1"/>
</dbReference>
<dbReference type="PROSITE" id="PS50850">
    <property type="entry name" value="MFS"/>
    <property type="match status" value="1"/>
</dbReference>
<protein>
    <recommendedName>
        <fullName evidence="10">Major facilitator superfamily (MFS) profile domain-containing protein</fullName>
    </recommendedName>
</protein>
<organism evidence="11 12">
    <name type="scientific">Gryllus longicercus</name>
    <dbReference type="NCBI Taxonomy" id="2509291"/>
    <lineage>
        <taxon>Eukaryota</taxon>
        <taxon>Metazoa</taxon>
        <taxon>Ecdysozoa</taxon>
        <taxon>Arthropoda</taxon>
        <taxon>Hexapoda</taxon>
        <taxon>Insecta</taxon>
        <taxon>Pterygota</taxon>
        <taxon>Neoptera</taxon>
        <taxon>Polyneoptera</taxon>
        <taxon>Orthoptera</taxon>
        <taxon>Ensifera</taxon>
        <taxon>Gryllidea</taxon>
        <taxon>Grylloidea</taxon>
        <taxon>Gryllidae</taxon>
        <taxon>Gryllinae</taxon>
        <taxon>Gryllus</taxon>
    </lineage>
</organism>
<dbReference type="AlphaFoldDB" id="A0AAN9Z626"/>
<feature type="transmembrane region" description="Helical" evidence="9">
    <location>
        <begin position="363"/>
        <end position="385"/>
    </location>
</feature>
<dbReference type="Pfam" id="PF00083">
    <property type="entry name" value="Sugar_tr"/>
    <property type="match status" value="1"/>
</dbReference>
<dbReference type="Proteomes" id="UP001378592">
    <property type="component" value="Unassembled WGS sequence"/>
</dbReference>
<reference evidence="11 12" key="1">
    <citation type="submission" date="2024-03" db="EMBL/GenBank/DDBJ databases">
        <title>The genome assembly and annotation of the cricket Gryllus longicercus Weissman &amp; Gray.</title>
        <authorList>
            <person name="Szrajer S."/>
            <person name="Gray D."/>
            <person name="Ylla G."/>
        </authorList>
    </citation>
    <scope>NUCLEOTIDE SEQUENCE [LARGE SCALE GENOMIC DNA]</scope>
    <source>
        <strain evidence="11">DAG 2021-001</strain>
        <tissue evidence="11">Whole body minus gut</tissue>
    </source>
</reference>
<feature type="transmembrane region" description="Helical" evidence="9">
    <location>
        <begin position="332"/>
        <end position="351"/>
    </location>
</feature>
<dbReference type="InterPro" id="IPR036259">
    <property type="entry name" value="MFS_trans_sf"/>
</dbReference>
<evidence type="ECO:0000256" key="3">
    <source>
        <dbReference type="ARBA" id="ARBA00022692"/>
    </source>
</evidence>
<dbReference type="PRINTS" id="PR00171">
    <property type="entry name" value="SUGRTRNSPORT"/>
</dbReference>
<feature type="transmembrane region" description="Helical" evidence="9">
    <location>
        <begin position="61"/>
        <end position="81"/>
    </location>
</feature>
<evidence type="ECO:0000256" key="4">
    <source>
        <dbReference type="ARBA" id="ARBA00022989"/>
    </source>
</evidence>
<dbReference type="InterPro" id="IPR005829">
    <property type="entry name" value="Sugar_transporter_CS"/>
</dbReference>
<proteinExistence type="inferred from homology"/>
<sequence>MIQENEQLRRNEHVNYGAIVPGPSTEDEITPLLDAMDDPKIGISTQTLVSTAGSSTEPRRLWQFLAAISVTLGAFALGNVLSWTSPTEAYFKEKEFSPNDISWIGATMAAGAAIVVIPCGLLMDVLGRKKTMLLLVLPFVAGWVLLVFADDLWMFILGRFITGMMGGAFSLTAPAYTSEIADDKVRGMLGSFFQLMVTFGILFDYILGAAKVDVKVLTSVCAAIPLVFGILFFTMPETPIQLLKFGKEEEARKSLQKFRGPHYDIDEEIRASKDALEKAEQMKLTFLQSFSTKAAKKGLFITVGLMVFQQLSGVNAVIFYAATIFEQAGSSMEANTCTVIVGVMQVVATFISTQIVDRLGRRILLLISDLVMSICCILLGVFFYLDEKEDPVAKDIGWLPLLSVCLFIVVFSLGYGPIPWMMVGELFPPNIKGAASSISCMVNWIIAFLVTKFFSNVKEALNLGPTFWIFAGISALGTIFVFFFVPETKGKSLAQIQRELGDDESEANISDVPEKI</sequence>
<feature type="transmembrane region" description="Helical" evidence="9">
    <location>
        <begin position="434"/>
        <end position="454"/>
    </location>
</feature>
<evidence type="ECO:0000256" key="2">
    <source>
        <dbReference type="ARBA" id="ARBA00022475"/>
    </source>
</evidence>
<dbReference type="CDD" id="cd17358">
    <property type="entry name" value="MFS_GLUT6_8_Class3_like"/>
    <property type="match status" value="1"/>
</dbReference>
<dbReference type="NCBIfam" id="TIGR00879">
    <property type="entry name" value="SP"/>
    <property type="match status" value="1"/>
</dbReference>
<feature type="transmembrane region" description="Helical" evidence="9">
    <location>
        <begin position="188"/>
        <end position="210"/>
    </location>
</feature>
<dbReference type="FunFam" id="1.20.1250.20:FF:000055">
    <property type="entry name" value="Facilitated trehalose transporter Tret1-2 homolog"/>
    <property type="match status" value="1"/>
</dbReference>
<keyword evidence="12" id="KW-1185">Reference proteome</keyword>
<dbReference type="EMBL" id="JAZDUA010000072">
    <property type="protein sequence ID" value="KAK7869593.1"/>
    <property type="molecule type" value="Genomic_DNA"/>
</dbReference>
<dbReference type="GO" id="GO:0005886">
    <property type="term" value="C:plasma membrane"/>
    <property type="evidence" value="ECO:0007669"/>
    <property type="project" value="UniProtKB-SubCell"/>
</dbReference>
<keyword evidence="2" id="KW-1003">Cell membrane</keyword>
<feature type="transmembrane region" description="Helical" evidence="9">
    <location>
        <begin position="466"/>
        <end position="485"/>
    </location>
</feature>
<dbReference type="GO" id="GO:0051119">
    <property type="term" value="F:sugar transmembrane transporter activity"/>
    <property type="evidence" value="ECO:0007669"/>
    <property type="project" value="InterPro"/>
</dbReference>
<feature type="transmembrane region" description="Helical" evidence="9">
    <location>
        <begin position="101"/>
        <end position="123"/>
    </location>
</feature>
<evidence type="ECO:0000259" key="10">
    <source>
        <dbReference type="PROSITE" id="PS50850"/>
    </source>
</evidence>
<evidence type="ECO:0000256" key="6">
    <source>
        <dbReference type="ARBA" id="ARBA00023180"/>
    </source>
</evidence>
<gene>
    <name evidence="11" type="ORF">R5R35_003383</name>
</gene>
<keyword evidence="3 9" id="KW-0812">Transmembrane</keyword>
<keyword evidence="5 9" id="KW-0472">Membrane</keyword>
<feature type="transmembrane region" description="Helical" evidence="9">
    <location>
        <begin position="216"/>
        <end position="235"/>
    </location>
</feature>
<dbReference type="PANTHER" id="PTHR48021">
    <property type="match status" value="1"/>
</dbReference>
<feature type="transmembrane region" description="Helical" evidence="9">
    <location>
        <begin position="299"/>
        <end position="320"/>
    </location>
</feature>
<comment type="subcellular location">
    <subcellularLocation>
        <location evidence="1">Cell membrane</location>
        <topology evidence="1">Multi-pass membrane protein</topology>
    </subcellularLocation>
</comment>
<feature type="transmembrane region" description="Helical" evidence="9">
    <location>
        <begin position="132"/>
        <end position="149"/>
    </location>
</feature>
<comment type="similarity">
    <text evidence="7">Belongs to the major facilitator superfamily. Sugar transporter (TC 2.A.1.1) family. Trehalose transporter subfamily.</text>
</comment>
<keyword evidence="4 9" id="KW-1133">Transmembrane helix</keyword>
<evidence type="ECO:0000256" key="7">
    <source>
        <dbReference type="ARBA" id="ARBA00024348"/>
    </source>
</evidence>
<dbReference type="InterPro" id="IPR050549">
    <property type="entry name" value="MFS_Trehalose_Transporter"/>
</dbReference>
<evidence type="ECO:0000256" key="9">
    <source>
        <dbReference type="SAM" id="Phobius"/>
    </source>
</evidence>
<evidence type="ECO:0000256" key="8">
    <source>
        <dbReference type="RuleBase" id="RU003346"/>
    </source>
</evidence>
<evidence type="ECO:0000313" key="12">
    <source>
        <dbReference type="Proteomes" id="UP001378592"/>
    </source>
</evidence>
<comment type="caution">
    <text evidence="11">The sequence shown here is derived from an EMBL/GenBank/DDBJ whole genome shotgun (WGS) entry which is preliminary data.</text>
</comment>
<dbReference type="Gene3D" id="1.20.1250.20">
    <property type="entry name" value="MFS general substrate transporter like domains"/>
    <property type="match status" value="1"/>
</dbReference>
<dbReference type="PANTHER" id="PTHR48021:SF1">
    <property type="entry name" value="GH07001P-RELATED"/>
    <property type="match status" value="1"/>
</dbReference>